<gene>
    <name evidence="1" type="ORF">PoB_004365500</name>
</gene>
<dbReference type="AlphaFoldDB" id="A0AAV4BC91"/>
<evidence type="ECO:0000313" key="2">
    <source>
        <dbReference type="Proteomes" id="UP000735302"/>
    </source>
</evidence>
<organism evidence="1 2">
    <name type="scientific">Plakobranchus ocellatus</name>
    <dbReference type="NCBI Taxonomy" id="259542"/>
    <lineage>
        <taxon>Eukaryota</taxon>
        <taxon>Metazoa</taxon>
        <taxon>Spiralia</taxon>
        <taxon>Lophotrochozoa</taxon>
        <taxon>Mollusca</taxon>
        <taxon>Gastropoda</taxon>
        <taxon>Heterobranchia</taxon>
        <taxon>Euthyneura</taxon>
        <taxon>Panpulmonata</taxon>
        <taxon>Sacoglossa</taxon>
        <taxon>Placobranchoidea</taxon>
        <taxon>Plakobranchidae</taxon>
        <taxon>Plakobranchus</taxon>
    </lineage>
</organism>
<accession>A0AAV4BC91</accession>
<sequence>MGIIENTGEQIRCRILTECRIYDNNAESKAQKGPNNHLRHLYSIKKGGSSSGRAVGYQVRAPKFESQSGPSQFFNAPLRPPSTRWVARSLKPRRK</sequence>
<evidence type="ECO:0000313" key="1">
    <source>
        <dbReference type="EMBL" id="GFO17150.1"/>
    </source>
</evidence>
<dbReference type="Proteomes" id="UP000735302">
    <property type="component" value="Unassembled WGS sequence"/>
</dbReference>
<name>A0AAV4BC91_9GAST</name>
<proteinExistence type="predicted"/>
<reference evidence="1 2" key="1">
    <citation type="journal article" date="2021" name="Elife">
        <title>Chloroplast acquisition without the gene transfer in kleptoplastic sea slugs, Plakobranchus ocellatus.</title>
        <authorList>
            <person name="Maeda T."/>
            <person name="Takahashi S."/>
            <person name="Yoshida T."/>
            <person name="Shimamura S."/>
            <person name="Takaki Y."/>
            <person name="Nagai Y."/>
            <person name="Toyoda A."/>
            <person name="Suzuki Y."/>
            <person name="Arimoto A."/>
            <person name="Ishii H."/>
            <person name="Satoh N."/>
            <person name="Nishiyama T."/>
            <person name="Hasebe M."/>
            <person name="Maruyama T."/>
            <person name="Minagawa J."/>
            <person name="Obokata J."/>
            <person name="Shigenobu S."/>
        </authorList>
    </citation>
    <scope>NUCLEOTIDE SEQUENCE [LARGE SCALE GENOMIC DNA]</scope>
</reference>
<comment type="caution">
    <text evidence="1">The sequence shown here is derived from an EMBL/GenBank/DDBJ whole genome shotgun (WGS) entry which is preliminary data.</text>
</comment>
<keyword evidence="2" id="KW-1185">Reference proteome</keyword>
<dbReference type="EMBL" id="BLXT01004727">
    <property type="protein sequence ID" value="GFO17150.1"/>
    <property type="molecule type" value="Genomic_DNA"/>
</dbReference>
<protein>
    <submittedName>
        <fullName evidence="1">Uncharacterized protein</fullName>
    </submittedName>
</protein>